<evidence type="ECO:0000256" key="1">
    <source>
        <dbReference type="ARBA" id="ARBA00023002"/>
    </source>
</evidence>
<comment type="caution">
    <text evidence="3">The sequence shown here is derived from an EMBL/GenBank/DDBJ whole genome shotgun (WGS) entry which is preliminary data.</text>
</comment>
<feature type="domain" description="Pyridoxamine 5'-phosphate oxidase N-terminal" evidence="2">
    <location>
        <begin position="32"/>
        <end position="139"/>
    </location>
</feature>
<keyword evidence="4" id="KW-1185">Reference proteome</keyword>
<dbReference type="InterPro" id="IPR011576">
    <property type="entry name" value="Pyridox_Oxase_N"/>
</dbReference>
<name>A0ABQ3QJM1_9ACTN</name>
<protein>
    <submittedName>
        <fullName evidence="3">Pyridoxamine 5'-phosphate oxidase</fullName>
    </submittedName>
</protein>
<dbReference type="InterPro" id="IPR012349">
    <property type="entry name" value="Split_barrel_FMN-bd"/>
</dbReference>
<keyword evidence="1" id="KW-0560">Oxidoreductase</keyword>
<dbReference type="Gene3D" id="2.30.110.10">
    <property type="entry name" value="Electron Transport, Fmn-binding Protein, Chain A"/>
    <property type="match status" value="1"/>
</dbReference>
<proteinExistence type="predicted"/>
<reference evidence="3" key="1">
    <citation type="submission" date="2024-05" db="EMBL/GenBank/DDBJ databases">
        <title>Whole genome shotgun sequence of Streptomyces violascens NBRC 12920.</title>
        <authorList>
            <person name="Komaki H."/>
            <person name="Tamura T."/>
        </authorList>
    </citation>
    <scope>NUCLEOTIDE SEQUENCE</scope>
    <source>
        <strain evidence="3">NBRC 12920</strain>
    </source>
</reference>
<dbReference type="EMBL" id="BNDY01000002">
    <property type="protein sequence ID" value="GHI37463.1"/>
    <property type="molecule type" value="Genomic_DNA"/>
</dbReference>
<organism evidence="3 4">
    <name type="scientific">Streptomyces violascens</name>
    <dbReference type="NCBI Taxonomy" id="67381"/>
    <lineage>
        <taxon>Bacteria</taxon>
        <taxon>Bacillati</taxon>
        <taxon>Actinomycetota</taxon>
        <taxon>Actinomycetes</taxon>
        <taxon>Kitasatosporales</taxon>
        <taxon>Streptomycetaceae</taxon>
        <taxon>Streptomyces</taxon>
    </lineage>
</organism>
<evidence type="ECO:0000259" key="2">
    <source>
        <dbReference type="Pfam" id="PF01243"/>
    </source>
</evidence>
<dbReference type="PANTHER" id="PTHR35176">
    <property type="entry name" value="HEME OXYGENASE HI_0854-RELATED"/>
    <property type="match status" value="1"/>
</dbReference>
<dbReference type="Pfam" id="PF01243">
    <property type="entry name" value="PNPOx_N"/>
    <property type="match status" value="1"/>
</dbReference>
<dbReference type="PANTHER" id="PTHR35176:SF6">
    <property type="entry name" value="HEME OXYGENASE HI_0854-RELATED"/>
    <property type="match status" value="1"/>
</dbReference>
<evidence type="ECO:0000313" key="3">
    <source>
        <dbReference type="EMBL" id="GHI37463.1"/>
    </source>
</evidence>
<evidence type="ECO:0000313" key="4">
    <source>
        <dbReference type="Proteomes" id="UP001050808"/>
    </source>
</evidence>
<dbReference type="SUPFAM" id="SSF50475">
    <property type="entry name" value="FMN-binding split barrel"/>
    <property type="match status" value="1"/>
</dbReference>
<sequence length="174" mass="19272">MATKETGTTTVGWAEFHQAEAQFAGLVEARFKKYKHHVLATLRKDGSPRVTGLEVDIRDGELWLGMMPNSMKALDLRRDPRFAVQANPGPDAEMADGDVRISGRAVEVTDPAVKAAYAAQVEPPEPFHLFRGELAEVVYTGLENDELVVRAWRPGTALRTLRRGNSEESLREDA</sequence>
<dbReference type="Proteomes" id="UP001050808">
    <property type="component" value="Unassembled WGS sequence"/>
</dbReference>
<dbReference type="RefSeq" id="WP_189961161.1">
    <property type="nucleotide sequence ID" value="NZ_BMUA01000002.1"/>
</dbReference>
<dbReference type="InterPro" id="IPR052019">
    <property type="entry name" value="F420H2_bilvrd_red/Heme_oxyg"/>
</dbReference>
<accession>A0ABQ3QJM1</accession>
<gene>
    <name evidence="3" type="ORF">Sviol_18710</name>
</gene>